<name>A0A930XXB4_9FLAO</name>
<comment type="caution">
    <text evidence="2">The sequence shown here is derived from an EMBL/GenBank/DDBJ whole genome shotgun (WGS) entry which is preliminary data.</text>
</comment>
<dbReference type="SUPFAM" id="SSF48726">
    <property type="entry name" value="Immunoglobulin"/>
    <property type="match status" value="1"/>
</dbReference>
<dbReference type="InterPro" id="IPR036179">
    <property type="entry name" value="Ig-like_dom_sf"/>
</dbReference>
<reference evidence="2" key="1">
    <citation type="submission" date="2020-11" db="EMBL/GenBank/DDBJ databases">
        <title>Genome of Flavobacterium soyangense.</title>
        <authorList>
            <person name="Liu Q."/>
            <person name="Xin Y.-H."/>
        </authorList>
    </citation>
    <scope>NUCLEOTIDE SEQUENCE</scope>
    <source>
        <strain evidence="2">CGMCC 1.13493</strain>
    </source>
</reference>
<dbReference type="Proteomes" id="UP000646211">
    <property type="component" value="Unassembled WGS sequence"/>
</dbReference>
<protein>
    <recommendedName>
        <fullName evidence="1">HYR-like domain-containing protein</fullName>
    </recommendedName>
</protein>
<dbReference type="Gene3D" id="2.60.40.1080">
    <property type="match status" value="2"/>
</dbReference>
<dbReference type="RefSeq" id="WP_394354931.1">
    <property type="nucleotide sequence ID" value="NZ_JADHEC010000080.1"/>
</dbReference>
<feature type="non-terminal residue" evidence="2">
    <location>
        <position position="1"/>
    </location>
</feature>
<keyword evidence="3" id="KW-1185">Reference proteome</keyword>
<dbReference type="EMBL" id="JADHEC010000080">
    <property type="protein sequence ID" value="MBF2710072.1"/>
    <property type="molecule type" value="Genomic_DNA"/>
</dbReference>
<organism evidence="2 3">
    <name type="scientific">Flavobacterium soyangense</name>
    <dbReference type="NCBI Taxonomy" id="2023265"/>
    <lineage>
        <taxon>Bacteria</taxon>
        <taxon>Pseudomonadati</taxon>
        <taxon>Bacteroidota</taxon>
        <taxon>Flavobacteriia</taxon>
        <taxon>Flavobacteriales</taxon>
        <taxon>Flavobacteriaceae</taxon>
        <taxon>Flavobacterium</taxon>
    </lineage>
</organism>
<evidence type="ECO:0000313" key="2">
    <source>
        <dbReference type="EMBL" id="MBF2710072.1"/>
    </source>
</evidence>
<accession>A0A930XXB4</accession>
<sequence length="701" mass="70599">VISAISGNNKTITRTWTATDANANVSSYVQIITVTDTQAPTFTLSPASLTIACSASSLPATTNGPATATDNCATPAIAYSDVLVNGIGNNKTITRTWTATDANANVSSYVQTITVSDTQAPTFTLSPASLTIACSASSLPAATNGPATATDNCATPTIGYSDVISAVSGNNKTITRTWTATDANANVSSYVQTITVTDTQVPTFTLSPASLTIACSASSLPATTNGPATATDNCDTPTIGYSDVISAISGNNKTITRTWTATDANANVSSYVQTITVTDTQAPTFTLSPASLTIACSASSLPAATNGPATATDNCATPTIGYSDVISAISGNNKTITRTWTATDANANVSSYVQTITVTDTQAPTFTLSPASLTIACSASSLPAATNGPATATDNCATPTIGYSDVVVIGTGNNSVITRTWTATDADANVSSYVQTITVNATTAITSQPTSTSVCVGSSASFTVAANGANLTYQWQINTNGNNYANIPGETNPTLSFASALISNDNNYKIIITGICGTITSNIVHLTVNALPILTAPTQVCIGSTATLSPTTNGTWTSSNTAIATVTNAGVITGISAGTATFTYSETATGCSKTTLSVTVNALPIVTAPTQVCIGSTATLSPTTNGTWTSSNTTIATVTNAGVITGISAGTATFTYIETATGCSKTTLSVTVNALPIVTAPTQVCIGSTATLSPTTNGTWT</sequence>
<dbReference type="InterPro" id="IPR013783">
    <property type="entry name" value="Ig-like_fold"/>
</dbReference>
<evidence type="ECO:0000313" key="3">
    <source>
        <dbReference type="Proteomes" id="UP000646211"/>
    </source>
</evidence>
<dbReference type="SUPFAM" id="SSF49373">
    <property type="entry name" value="Invasin/intimin cell-adhesion fragments"/>
    <property type="match status" value="2"/>
</dbReference>
<dbReference type="InterPro" id="IPR057078">
    <property type="entry name" value="HYR-4C"/>
</dbReference>
<feature type="non-terminal residue" evidence="2">
    <location>
        <position position="701"/>
    </location>
</feature>
<feature type="domain" description="HYR-like" evidence="1">
    <location>
        <begin position="208"/>
        <end position="277"/>
    </location>
</feature>
<gene>
    <name evidence="2" type="ORF">IR213_16010</name>
</gene>
<dbReference type="InterPro" id="IPR008964">
    <property type="entry name" value="Invasin/intimin_cell_adhesion"/>
</dbReference>
<dbReference type="AlphaFoldDB" id="A0A930XXB4"/>
<dbReference type="Pfam" id="PF23237">
    <property type="entry name" value="HYR_4C"/>
    <property type="match status" value="1"/>
</dbReference>
<evidence type="ECO:0000259" key="1">
    <source>
        <dbReference type="Pfam" id="PF23237"/>
    </source>
</evidence>
<dbReference type="Gene3D" id="2.60.40.10">
    <property type="entry name" value="Immunoglobulins"/>
    <property type="match status" value="1"/>
</dbReference>
<proteinExistence type="predicted"/>